<dbReference type="EMBL" id="AP014940">
    <property type="protein sequence ID" value="BAV96205.1"/>
    <property type="molecule type" value="Genomic_DNA"/>
</dbReference>
<gene>
    <name evidence="1" type="ORF">LEN_0718</name>
</gene>
<reference evidence="1 2" key="1">
    <citation type="journal article" date="2017" name="DNA Res.">
        <title>Complete genome sequence and expression profile of the commercial lytic enzyme producer Lysobacter enzymogenes M497-1.</title>
        <authorList>
            <person name="Takami H."/>
            <person name="Toyoda A."/>
            <person name="Uchiyama I."/>
            <person name="Itoh T."/>
            <person name="Takaki Y."/>
            <person name="Arai W."/>
            <person name="Nishi S."/>
            <person name="Kawai M."/>
            <person name="Shinya K."/>
            <person name="Ikeda H."/>
        </authorList>
    </citation>
    <scope>NUCLEOTIDE SEQUENCE [LARGE SCALE GENOMIC DNA]</scope>
    <source>
        <strain evidence="1 2">M497-1</strain>
    </source>
</reference>
<dbReference type="AlphaFoldDB" id="A0AAU9AFU4"/>
<dbReference type="GeneID" id="83062618"/>
<dbReference type="RefSeq" id="WP_096376674.1">
    <property type="nucleotide sequence ID" value="NZ_AP014940.1"/>
</dbReference>
<evidence type="ECO:0000313" key="2">
    <source>
        <dbReference type="Proteomes" id="UP000218824"/>
    </source>
</evidence>
<organism evidence="1 2">
    <name type="scientific">Lysobacter enzymogenes</name>
    <dbReference type="NCBI Taxonomy" id="69"/>
    <lineage>
        <taxon>Bacteria</taxon>
        <taxon>Pseudomonadati</taxon>
        <taxon>Pseudomonadota</taxon>
        <taxon>Gammaproteobacteria</taxon>
        <taxon>Lysobacterales</taxon>
        <taxon>Lysobacteraceae</taxon>
        <taxon>Lysobacter</taxon>
    </lineage>
</organism>
<protein>
    <submittedName>
        <fullName evidence="1">Uncharacterized protein</fullName>
    </submittedName>
</protein>
<dbReference type="KEGG" id="lem:LEN_0718"/>
<evidence type="ECO:0000313" key="1">
    <source>
        <dbReference type="EMBL" id="BAV96205.1"/>
    </source>
</evidence>
<proteinExistence type="predicted"/>
<name>A0AAU9AFU4_LYSEN</name>
<sequence length="324" mass="36500">MDKTNFTAVELVYPPISSQEAYWLREEGDVEARVRTSDFYMIGARAESLFLDFEEDVDALTLKFKITAGHLVDDVLIRVLDLPEVKRTGFEALAIETGQKIVRLWDIVDPGNPQPRLLDWFTTEKLIWDVGRGTSGIEGLSRQREFATYDLLYVGIAKKGDTYDRLLAQGHRTHADILANERQRLEGARTADEVILFLCHTPHVLIQTLDFTSLADDQDIFEDLDAKRVVADAEKAFVSLLKPNYNKTKYGNYPQGKDGLAQSGLVRYGYSIAEELIFLTPTGRFEGGRDRATGFLTNEADAIFVEGGEVEFFDASEFQLGQQP</sequence>
<dbReference type="Proteomes" id="UP000218824">
    <property type="component" value="Chromosome"/>
</dbReference>
<accession>A0AAU9AFU4</accession>